<dbReference type="PANTHER" id="PTHR43723:SF1">
    <property type="entry name" value="COBALT TRANSPORT PROTEIN CBIQ"/>
    <property type="match status" value="1"/>
</dbReference>
<evidence type="ECO:0000256" key="2">
    <source>
        <dbReference type="ARBA" id="ARBA00022475"/>
    </source>
</evidence>
<sequence length="271" mass="31095">MAHQHGSYFSIDLYAFHSKLKYINPEFKLISSLLTLILTIVFNNIFVSTYVFFLMFFISVNLGGMDFSEYISILMAPLSFIILASIGIALGFSFENSGEFYIKILGIYIYTSRGQLIETAKLIIKVLACVSIMQSLILSTMPYEIINALRNMHIPKLIIELMNLIYRFIFILIESYINMHNSALSRMGYHNLRASFISFGNIASNILVVSLKKANAYYTAMEARCFEGDLKFLQEEKKLDKKNIAIAILNIFVMFAIWTMTKRFNIPFTQS</sequence>
<reference evidence="6 7" key="1">
    <citation type="submission" date="2018-09" db="EMBL/GenBank/DDBJ databases">
        <title>Genome sequencing of Lachnoanaerobaculum umeaense DSM 23576.</title>
        <authorList>
            <person name="Kook J.-K."/>
            <person name="Park S.-N."/>
            <person name="Lim Y.K."/>
        </authorList>
    </citation>
    <scope>NUCLEOTIDE SEQUENCE [LARGE SCALE GENOMIC DNA]</scope>
    <source>
        <strain evidence="7">DSM 23576 \ CCUG 58757</strain>
    </source>
</reference>
<evidence type="ECO:0000256" key="4">
    <source>
        <dbReference type="ARBA" id="ARBA00022989"/>
    </source>
</evidence>
<dbReference type="EMBL" id="CP032364">
    <property type="protein sequence ID" value="AYA99630.1"/>
    <property type="molecule type" value="Genomic_DNA"/>
</dbReference>
<proteinExistence type="predicted"/>
<accession>A0A385PZZ2</accession>
<keyword evidence="2" id="KW-1003">Cell membrane</keyword>
<organism evidence="6 7">
    <name type="scientific">Lachnoanaerobaculum umeaense</name>
    <dbReference type="NCBI Taxonomy" id="617123"/>
    <lineage>
        <taxon>Bacteria</taxon>
        <taxon>Bacillati</taxon>
        <taxon>Bacillota</taxon>
        <taxon>Clostridia</taxon>
        <taxon>Lachnospirales</taxon>
        <taxon>Lachnospiraceae</taxon>
        <taxon>Lachnoanaerobaculum</taxon>
    </lineage>
</organism>
<dbReference type="NCBIfam" id="TIGR02454">
    <property type="entry name" value="ECF_T_CbiQ"/>
    <property type="match status" value="1"/>
</dbReference>
<dbReference type="RefSeq" id="WP_111524178.1">
    <property type="nucleotide sequence ID" value="NZ_CP032364.1"/>
</dbReference>
<dbReference type="OrthoDB" id="9815246at2"/>
<dbReference type="Proteomes" id="UP000265562">
    <property type="component" value="Chromosome"/>
</dbReference>
<keyword evidence="3" id="KW-0812">Transmembrane</keyword>
<keyword evidence="7" id="KW-1185">Reference proteome</keyword>
<keyword evidence="4" id="KW-1133">Transmembrane helix</keyword>
<dbReference type="GO" id="GO:0006824">
    <property type="term" value="P:cobalt ion transport"/>
    <property type="evidence" value="ECO:0007669"/>
    <property type="project" value="InterPro"/>
</dbReference>
<dbReference type="InterPro" id="IPR003339">
    <property type="entry name" value="ABC/ECF_trnsptr_transmembrane"/>
</dbReference>
<comment type="subcellular location">
    <subcellularLocation>
        <location evidence="1">Cell membrane</location>
        <topology evidence="1">Multi-pass membrane protein</topology>
    </subcellularLocation>
</comment>
<dbReference type="AlphaFoldDB" id="A0A385PZZ2"/>
<dbReference type="InterPro" id="IPR012809">
    <property type="entry name" value="ECF_CbiQ"/>
</dbReference>
<dbReference type="CDD" id="cd16914">
    <property type="entry name" value="EcfT"/>
    <property type="match status" value="1"/>
</dbReference>
<name>A0A385PZZ2_9FIRM</name>
<dbReference type="KEGG" id="lua:D4A81_06570"/>
<evidence type="ECO:0000313" key="7">
    <source>
        <dbReference type="Proteomes" id="UP000265562"/>
    </source>
</evidence>
<evidence type="ECO:0000256" key="1">
    <source>
        <dbReference type="ARBA" id="ARBA00004651"/>
    </source>
</evidence>
<protein>
    <submittedName>
        <fullName evidence="6">Cobalt ECF transporter T component CbiQ</fullName>
    </submittedName>
</protein>
<evidence type="ECO:0000256" key="5">
    <source>
        <dbReference type="ARBA" id="ARBA00023136"/>
    </source>
</evidence>
<evidence type="ECO:0000256" key="3">
    <source>
        <dbReference type="ARBA" id="ARBA00022692"/>
    </source>
</evidence>
<evidence type="ECO:0000313" key="6">
    <source>
        <dbReference type="EMBL" id="AYA99630.1"/>
    </source>
</evidence>
<dbReference type="InterPro" id="IPR052770">
    <property type="entry name" value="Cobalt_transport_CbiQ"/>
</dbReference>
<gene>
    <name evidence="6" type="primary">cbiQ</name>
    <name evidence="6" type="ORF">D4A81_06570</name>
</gene>
<dbReference type="PANTHER" id="PTHR43723">
    <property type="entry name" value="COBALT TRANSPORT PROTEIN CBIQ"/>
    <property type="match status" value="1"/>
</dbReference>
<dbReference type="GO" id="GO:0043190">
    <property type="term" value="C:ATP-binding cassette (ABC) transporter complex"/>
    <property type="evidence" value="ECO:0007669"/>
    <property type="project" value="InterPro"/>
</dbReference>
<dbReference type="Pfam" id="PF02361">
    <property type="entry name" value="CbiQ"/>
    <property type="match status" value="1"/>
</dbReference>
<keyword evidence="5" id="KW-0472">Membrane</keyword>